<dbReference type="EMBL" id="LDJR01000027">
    <property type="protein sequence ID" value="OAK74261.1"/>
    <property type="molecule type" value="Genomic_DNA"/>
</dbReference>
<accession>A0A0Q9Y649</accession>
<proteinExistence type="predicted"/>
<dbReference type="Proteomes" id="UP000077881">
    <property type="component" value="Unassembled WGS sequence"/>
</dbReference>
<feature type="transmembrane region" description="Helical" evidence="1">
    <location>
        <begin position="40"/>
        <end position="63"/>
    </location>
</feature>
<dbReference type="InterPro" id="IPR020390">
    <property type="entry name" value="Uncharacterised_YqhV"/>
</dbReference>
<protein>
    <submittedName>
        <fullName evidence="2">Membrane protein</fullName>
    </submittedName>
</protein>
<dbReference type="AlphaFoldDB" id="A0A0Q9Y649"/>
<comment type="caution">
    <text evidence="2">The sequence shown here is derived from an EMBL/GenBank/DDBJ whole genome shotgun (WGS) entry which is preliminary data.</text>
</comment>
<dbReference type="OrthoDB" id="1726013at2"/>
<sequence length="90" mass="9842">MFIYLEKTIIIMALLRVLSGSIDIFAAYLMLRFNDVEKALIVNSSLVLVGPIVFIIATTVGLVGLTSQISFSKIIWVFIGVGCILYGVKS</sequence>
<dbReference type="RefSeq" id="WP_057985054.1">
    <property type="nucleotide sequence ID" value="NZ_JAGGKH010000007.1"/>
</dbReference>
<reference evidence="3 5" key="1">
    <citation type="submission" date="2015-05" db="EMBL/GenBank/DDBJ databases">
        <title>Comparison of genome.</title>
        <authorList>
            <person name="Zheng Z."/>
            <person name="Sun M."/>
        </authorList>
    </citation>
    <scope>NUCLEOTIDE SEQUENCE [LARGE SCALE GENOMIC DNA]</scope>
    <source>
        <strain evidence="3 5">G25-74</strain>
    </source>
</reference>
<name>A0A0Q9Y649_9BACI</name>
<dbReference type="PATRIC" id="fig|217031.4.peg.5861"/>
<evidence type="ECO:0000313" key="3">
    <source>
        <dbReference type="EMBL" id="OAK74261.1"/>
    </source>
</evidence>
<dbReference type="STRING" id="217031.ABB05_05120"/>
<evidence type="ECO:0000256" key="1">
    <source>
        <dbReference type="SAM" id="Phobius"/>
    </source>
</evidence>
<dbReference type="Proteomes" id="UP000053881">
    <property type="component" value="Unassembled WGS sequence"/>
</dbReference>
<reference evidence="2 4" key="2">
    <citation type="submission" date="2015-06" db="EMBL/GenBank/DDBJ databases">
        <title>Genome sequencing project of Bacillus galactosidilyticus PL133.</title>
        <authorList>
            <person name="Gaiero J."/>
            <person name="Nicol R."/>
            <person name="Habash M."/>
        </authorList>
    </citation>
    <scope>NUCLEOTIDE SEQUENCE [LARGE SCALE GENOMIC DNA]</scope>
    <source>
        <strain evidence="2 4">PL133</strain>
    </source>
</reference>
<feature type="transmembrane region" description="Helical" evidence="1">
    <location>
        <begin position="12"/>
        <end position="31"/>
    </location>
</feature>
<keyword evidence="5" id="KW-1185">Reference proteome</keyword>
<evidence type="ECO:0000313" key="4">
    <source>
        <dbReference type="Proteomes" id="UP000053881"/>
    </source>
</evidence>
<keyword evidence="1" id="KW-1133">Transmembrane helix</keyword>
<organism evidence="2 4">
    <name type="scientific">Lederbergia galactosidilytica</name>
    <dbReference type="NCBI Taxonomy" id="217031"/>
    <lineage>
        <taxon>Bacteria</taxon>
        <taxon>Bacillati</taxon>
        <taxon>Bacillota</taxon>
        <taxon>Bacilli</taxon>
        <taxon>Bacillales</taxon>
        <taxon>Bacillaceae</taxon>
        <taxon>Lederbergia</taxon>
    </lineage>
</organism>
<evidence type="ECO:0000313" key="2">
    <source>
        <dbReference type="EMBL" id="KRG11479.1"/>
    </source>
</evidence>
<keyword evidence="1" id="KW-0472">Membrane</keyword>
<feature type="transmembrane region" description="Helical" evidence="1">
    <location>
        <begin position="69"/>
        <end position="88"/>
    </location>
</feature>
<keyword evidence="1" id="KW-0812">Transmembrane</keyword>
<dbReference type="EMBL" id="LGPB01000123">
    <property type="protein sequence ID" value="KRG11479.1"/>
    <property type="molecule type" value="Genomic_DNA"/>
</dbReference>
<evidence type="ECO:0000313" key="5">
    <source>
        <dbReference type="Proteomes" id="UP000077881"/>
    </source>
</evidence>
<dbReference type="Pfam" id="PF10942">
    <property type="entry name" value="DUF2619"/>
    <property type="match status" value="1"/>
</dbReference>
<gene>
    <name evidence="3" type="ORF">ABB05_05120</name>
    <name evidence="2" type="ORF">ACA29_17280</name>
</gene>